<dbReference type="Proteomes" id="UP000593601">
    <property type="component" value="Chromosome"/>
</dbReference>
<dbReference type="SUPFAM" id="SSF46689">
    <property type="entry name" value="Homeodomain-like"/>
    <property type="match status" value="1"/>
</dbReference>
<dbReference type="PRINTS" id="PR00455">
    <property type="entry name" value="HTHTETR"/>
</dbReference>
<gene>
    <name evidence="4" type="ORF">INP51_10810</name>
</gene>
<dbReference type="PROSITE" id="PS50977">
    <property type="entry name" value="HTH_TETR_2"/>
    <property type="match status" value="1"/>
</dbReference>
<dbReference type="Pfam" id="PF00440">
    <property type="entry name" value="TetR_N"/>
    <property type="match status" value="1"/>
</dbReference>
<dbReference type="InterPro" id="IPR050624">
    <property type="entry name" value="HTH-type_Tx_Regulator"/>
</dbReference>
<feature type="domain" description="HTH tetR-type" evidence="3">
    <location>
        <begin position="6"/>
        <end position="66"/>
    </location>
</feature>
<dbReference type="PANTHER" id="PTHR43479">
    <property type="entry name" value="ACREF/ENVCD OPERON REPRESSOR-RELATED"/>
    <property type="match status" value="1"/>
</dbReference>
<feature type="DNA-binding region" description="H-T-H motif" evidence="2">
    <location>
        <begin position="29"/>
        <end position="48"/>
    </location>
</feature>
<keyword evidence="1 2" id="KW-0238">DNA-binding</keyword>
<evidence type="ECO:0000256" key="2">
    <source>
        <dbReference type="PROSITE-ProRule" id="PRU00335"/>
    </source>
</evidence>
<evidence type="ECO:0000256" key="1">
    <source>
        <dbReference type="ARBA" id="ARBA00023125"/>
    </source>
</evidence>
<keyword evidence="5" id="KW-1185">Reference proteome</keyword>
<dbReference type="PROSITE" id="PS01081">
    <property type="entry name" value="HTH_TETR_1"/>
    <property type="match status" value="1"/>
</dbReference>
<dbReference type="Gene3D" id="1.10.357.10">
    <property type="entry name" value="Tetracycline Repressor, domain 2"/>
    <property type="match status" value="1"/>
</dbReference>
<name>A0A7M2RDW1_9FIRM</name>
<dbReference type="GO" id="GO:0003677">
    <property type="term" value="F:DNA binding"/>
    <property type="evidence" value="ECO:0007669"/>
    <property type="project" value="UniProtKB-UniRule"/>
</dbReference>
<dbReference type="EMBL" id="CP063304">
    <property type="protein sequence ID" value="QOV18499.1"/>
    <property type="molecule type" value="Genomic_DNA"/>
</dbReference>
<evidence type="ECO:0000259" key="3">
    <source>
        <dbReference type="PROSITE" id="PS50977"/>
    </source>
</evidence>
<organism evidence="4 5">
    <name type="scientific">Blautia liquoris</name>
    <dbReference type="NCBI Taxonomy" id="2779518"/>
    <lineage>
        <taxon>Bacteria</taxon>
        <taxon>Bacillati</taxon>
        <taxon>Bacillota</taxon>
        <taxon>Clostridia</taxon>
        <taxon>Lachnospirales</taxon>
        <taxon>Lachnospiraceae</taxon>
        <taxon>Blautia</taxon>
    </lineage>
</organism>
<dbReference type="KEGG" id="bliq:INP51_10810"/>
<dbReference type="InterPro" id="IPR023772">
    <property type="entry name" value="DNA-bd_HTH_TetR-type_CS"/>
</dbReference>
<protein>
    <submittedName>
        <fullName evidence="4">TetR/AcrR family transcriptional regulator</fullName>
    </submittedName>
</protein>
<evidence type="ECO:0000313" key="4">
    <source>
        <dbReference type="EMBL" id="QOV18499.1"/>
    </source>
</evidence>
<dbReference type="RefSeq" id="WP_193734861.1">
    <property type="nucleotide sequence ID" value="NZ_CP063304.1"/>
</dbReference>
<sequence length="201" mass="23331">MPSDGTKTKAAIINTAIELFKEKGYQNVSIKDICDAMDIQRGTFYYHFASKDAIIDSFYDNILIPGKYHTKIITTDNCWLKLWLIFKPTVDWTIEMGSDILSSIITINLQNSRTTFFPETENNTKENTLQIIKKGQQEGQFLNTRSPLDIYHTIRNQILGICLVWCTKDGEFDEGKEIHDSMIFILQVREDLVKEEEKWFS</sequence>
<reference evidence="4 5" key="1">
    <citation type="submission" date="2020-10" db="EMBL/GenBank/DDBJ databases">
        <title>Blautia liquoris sp.nov., isolated from the mud in a fermentation cellar used for the production of Chinese strong-flavoured liquor.</title>
        <authorList>
            <person name="Lu L."/>
        </authorList>
    </citation>
    <scope>NUCLEOTIDE SEQUENCE [LARGE SCALE GENOMIC DNA]</scope>
    <source>
        <strain evidence="4 5">LZLJ-3</strain>
    </source>
</reference>
<dbReference type="InterPro" id="IPR009057">
    <property type="entry name" value="Homeodomain-like_sf"/>
</dbReference>
<dbReference type="SUPFAM" id="SSF48498">
    <property type="entry name" value="Tetracyclin repressor-like, C-terminal domain"/>
    <property type="match status" value="1"/>
</dbReference>
<dbReference type="PANTHER" id="PTHR43479:SF11">
    <property type="entry name" value="ACREF_ENVCD OPERON REPRESSOR-RELATED"/>
    <property type="match status" value="1"/>
</dbReference>
<accession>A0A7M2RDW1</accession>
<evidence type="ECO:0000313" key="5">
    <source>
        <dbReference type="Proteomes" id="UP000593601"/>
    </source>
</evidence>
<dbReference type="InterPro" id="IPR036271">
    <property type="entry name" value="Tet_transcr_reg_TetR-rel_C_sf"/>
</dbReference>
<proteinExistence type="predicted"/>
<dbReference type="AlphaFoldDB" id="A0A7M2RDW1"/>
<dbReference type="InterPro" id="IPR001647">
    <property type="entry name" value="HTH_TetR"/>
</dbReference>